<dbReference type="GO" id="GO:0007166">
    <property type="term" value="P:cell surface receptor signaling pathway"/>
    <property type="evidence" value="ECO:0007669"/>
    <property type="project" value="InterPro"/>
</dbReference>
<evidence type="ECO:0000256" key="8">
    <source>
        <dbReference type="ARBA" id="ARBA00048679"/>
    </source>
</evidence>
<sequence length="383" mass="42604">MALWECLGKVANIAGPVGVDMSKLIGMIMKGAETVRRNHEECQQLSHFASATENLLHELANLKVIENPKMWKPIQGLRGTLLQAYMLIKSCQHRCYAHHFCTGGNLAAQLQSVQKEMDFNIRYLSALLNAITYSEITTVLGTADEIRNAVKQDGGRVCPHHGETASSPSIKGLPKRGKRATESPLDWTKRCEIVQGIAQGALYLHKLCKPRIIHGDLKPGNILLYSDLTPKICDFGISTTLKPGVDVDCTSIVTGSRGFIAPEYKRGGCLSVKSDVYSFGVTMLQIISGKKGPPPPLALSDESRDYGLLNKWAWDLWAARRLMEFIDPSLHREPRKAEIMRWVQIGLLCVQEHPEDRPSMWDVVLMLGCENAILREPGLPAYY</sequence>
<keyword evidence="2" id="KW-0723">Serine/threonine-protein kinase</keyword>
<evidence type="ECO:0000256" key="2">
    <source>
        <dbReference type="ARBA" id="ARBA00022527"/>
    </source>
</evidence>
<keyword evidence="6" id="KW-0067">ATP-binding</keyword>
<organism evidence="11 12">
    <name type="scientific">Panicum miliaceum</name>
    <name type="common">Proso millet</name>
    <name type="synonym">Broomcorn millet</name>
    <dbReference type="NCBI Taxonomy" id="4540"/>
    <lineage>
        <taxon>Eukaryota</taxon>
        <taxon>Viridiplantae</taxon>
        <taxon>Streptophyta</taxon>
        <taxon>Embryophyta</taxon>
        <taxon>Tracheophyta</taxon>
        <taxon>Spermatophyta</taxon>
        <taxon>Magnoliopsida</taxon>
        <taxon>Liliopsida</taxon>
        <taxon>Poales</taxon>
        <taxon>Poaceae</taxon>
        <taxon>PACMAD clade</taxon>
        <taxon>Panicoideae</taxon>
        <taxon>Panicodae</taxon>
        <taxon>Paniceae</taxon>
        <taxon>Panicinae</taxon>
        <taxon>Panicum</taxon>
        <taxon>Panicum sect. Panicum</taxon>
    </lineage>
</organism>
<dbReference type="GO" id="GO:0005886">
    <property type="term" value="C:plasma membrane"/>
    <property type="evidence" value="ECO:0007669"/>
    <property type="project" value="TreeGrafter"/>
</dbReference>
<dbReference type="InterPro" id="IPR011009">
    <property type="entry name" value="Kinase-like_dom_sf"/>
</dbReference>
<dbReference type="PANTHER" id="PTHR27002">
    <property type="entry name" value="RECEPTOR-LIKE SERINE/THREONINE-PROTEIN KINASE SD1-8"/>
    <property type="match status" value="1"/>
</dbReference>
<comment type="catalytic activity">
    <reaction evidence="7">
        <text>L-threonyl-[protein] + ATP = O-phospho-L-threonyl-[protein] + ADP + H(+)</text>
        <dbReference type="Rhea" id="RHEA:46608"/>
        <dbReference type="Rhea" id="RHEA-COMP:11060"/>
        <dbReference type="Rhea" id="RHEA-COMP:11605"/>
        <dbReference type="ChEBI" id="CHEBI:15378"/>
        <dbReference type="ChEBI" id="CHEBI:30013"/>
        <dbReference type="ChEBI" id="CHEBI:30616"/>
        <dbReference type="ChEBI" id="CHEBI:61977"/>
        <dbReference type="ChEBI" id="CHEBI:456216"/>
        <dbReference type="EC" id="2.7.11.1"/>
    </reaction>
</comment>
<keyword evidence="4" id="KW-0547">Nucleotide-binding</keyword>
<gene>
    <name evidence="11" type="ORF">C2845_PM03G25140</name>
</gene>
<dbReference type="CDD" id="cd21037">
    <property type="entry name" value="MLKL_NTD"/>
    <property type="match status" value="1"/>
</dbReference>
<dbReference type="SUPFAM" id="SSF56112">
    <property type="entry name" value="Protein kinase-like (PK-like)"/>
    <property type="match status" value="1"/>
</dbReference>
<dbReference type="InterPro" id="IPR000719">
    <property type="entry name" value="Prot_kinase_dom"/>
</dbReference>
<keyword evidence="5" id="KW-0418">Kinase</keyword>
<comment type="catalytic activity">
    <reaction evidence="8">
        <text>L-seryl-[protein] + ATP = O-phospho-L-seryl-[protein] + ADP + H(+)</text>
        <dbReference type="Rhea" id="RHEA:17989"/>
        <dbReference type="Rhea" id="RHEA-COMP:9863"/>
        <dbReference type="Rhea" id="RHEA-COMP:11604"/>
        <dbReference type="ChEBI" id="CHEBI:15378"/>
        <dbReference type="ChEBI" id="CHEBI:29999"/>
        <dbReference type="ChEBI" id="CHEBI:30616"/>
        <dbReference type="ChEBI" id="CHEBI:83421"/>
        <dbReference type="ChEBI" id="CHEBI:456216"/>
        <dbReference type="EC" id="2.7.11.1"/>
    </reaction>
</comment>
<evidence type="ECO:0000256" key="6">
    <source>
        <dbReference type="ARBA" id="ARBA00022840"/>
    </source>
</evidence>
<name>A0A3L6T9T5_PANMI</name>
<evidence type="ECO:0000256" key="4">
    <source>
        <dbReference type="ARBA" id="ARBA00022741"/>
    </source>
</evidence>
<dbReference type="InterPro" id="IPR008271">
    <property type="entry name" value="Ser/Thr_kinase_AS"/>
</dbReference>
<dbReference type="Gene3D" id="1.10.510.10">
    <property type="entry name" value="Transferase(Phosphotransferase) domain 1"/>
    <property type="match status" value="1"/>
</dbReference>
<dbReference type="PANTHER" id="PTHR27002:SF1058">
    <property type="entry name" value="OS01G0568800 PROTEIN"/>
    <property type="match status" value="1"/>
</dbReference>
<evidence type="ECO:0000256" key="9">
    <source>
        <dbReference type="SAM" id="MobiDB-lite"/>
    </source>
</evidence>
<feature type="domain" description="Protein kinase" evidence="10">
    <location>
        <begin position="1"/>
        <end position="374"/>
    </location>
</feature>
<comment type="caution">
    <text evidence="11">The sequence shown here is derived from an EMBL/GenBank/DDBJ whole genome shotgun (WGS) entry which is preliminary data.</text>
</comment>
<evidence type="ECO:0000313" key="11">
    <source>
        <dbReference type="EMBL" id="RLN33616.1"/>
    </source>
</evidence>
<evidence type="ECO:0000256" key="3">
    <source>
        <dbReference type="ARBA" id="ARBA00022679"/>
    </source>
</evidence>
<protein>
    <recommendedName>
        <fullName evidence="1">non-specific serine/threonine protein kinase</fullName>
        <ecNumber evidence="1">2.7.11.1</ecNumber>
    </recommendedName>
</protein>
<evidence type="ECO:0000256" key="5">
    <source>
        <dbReference type="ARBA" id="ARBA00022777"/>
    </source>
</evidence>
<accession>A0A3L6T9T5</accession>
<dbReference type="InterPro" id="IPR036537">
    <property type="entry name" value="Adaptor_Cbl_N_dom_sf"/>
</dbReference>
<keyword evidence="12" id="KW-1185">Reference proteome</keyword>
<dbReference type="PROSITE" id="PS50011">
    <property type="entry name" value="PROTEIN_KINASE_DOM"/>
    <property type="match status" value="1"/>
</dbReference>
<dbReference type="SMART" id="SM00220">
    <property type="entry name" value="S_TKc"/>
    <property type="match status" value="1"/>
</dbReference>
<evidence type="ECO:0000259" key="10">
    <source>
        <dbReference type="PROSITE" id="PS50011"/>
    </source>
</evidence>
<dbReference type="EC" id="2.7.11.1" evidence="1"/>
<dbReference type="Gene3D" id="1.20.930.20">
    <property type="entry name" value="Adaptor protein Cbl, N-terminal domain"/>
    <property type="match status" value="1"/>
</dbReference>
<proteinExistence type="predicted"/>
<dbReference type="Pfam" id="PF07714">
    <property type="entry name" value="PK_Tyr_Ser-Thr"/>
    <property type="match status" value="1"/>
</dbReference>
<evidence type="ECO:0000313" key="12">
    <source>
        <dbReference type="Proteomes" id="UP000275267"/>
    </source>
</evidence>
<feature type="region of interest" description="Disordered" evidence="9">
    <location>
        <begin position="157"/>
        <end position="179"/>
    </location>
</feature>
<dbReference type="InterPro" id="IPR001245">
    <property type="entry name" value="Ser-Thr/Tyr_kinase_cat_dom"/>
</dbReference>
<dbReference type="GO" id="GO:0005524">
    <property type="term" value="F:ATP binding"/>
    <property type="evidence" value="ECO:0007669"/>
    <property type="project" value="UniProtKB-KW"/>
</dbReference>
<dbReference type="GO" id="GO:0004674">
    <property type="term" value="F:protein serine/threonine kinase activity"/>
    <property type="evidence" value="ECO:0007669"/>
    <property type="project" value="UniProtKB-KW"/>
</dbReference>
<reference evidence="12" key="1">
    <citation type="journal article" date="2019" name="Nat. Commun.">
        <title>The genome of broomcorn millet.</title>
        <authorList>
            <person name="Zou C."/>
            <person name="Miki D."/>
            <person name="Li D."/>
            <person name="Tang Q."/>
            <person name="Xiao L."/>
            <person name="Rajput S."/>
            <person name="Deng P."/>
            <person name="Jia W."/>
            <person name="Huang R."/>
            <person name="Zhang M."/>
            <person name="Sun Y."/>
            <person name="Hu J."/>
            <person name="Fu X."/>
            <person name="Schnable P.S."/>
            <person name="Li F."/>
            <person name="Zhang H."/>
            <person name="Feng B."/>
            <person name="Zhu X."/>
            <person name="Liu R."/>
            <person name="Schnable J.C."/>
            <person name="Zhu J.-K."/>
            <person name="Zhang H."/>
        </authorList>
    </citation>
    <scope>NUCLEOTIDE SEQUENCE [LARGE SCALE GENOMIC DNA]</scope>
</reference>
<dbReference type="OrthoDB" id="642024at2759"/>
<dbReference type="Proteomes" id="UP000275267">
    <property type="component" value="Unassembled WGS sequence"/>
</dbReference>
<dbReference type="AlphaFoldDB" id="A0A3L6T9T5"/>
<evidence type="ECO:0000256" key="7">
    <source>
        <dbReference type="ARBA" id="ARBA00047899"/>
    </source>
</evidence>
<dbReference type="PROSITE" id="PS00108">
    <property type="entry name" value="PROTEIN_KINASE_ST"/>
    <property type="match status" value="1"/>
</dbReference>
<evidence type="ECO:0000256" key="1">
    <source>
        <dbReference type="ARBA" id="ARBA00012513"/>
    </source>
</evidence>
<dbReference type="FunFam" id="1.10.510.10:FF:001023">
    <property type="entry name" value="Os07g0541700 protein"/>
    <property type="match status" value="1"/>
</dbReference>
<dbReference type="EMBL" id="PQIB02000002">
    <property type="protein sequence ID" value="RLN33616.1"/>
    <property type="molecule type" value="Genomic_DNA"/>
</dbReference>
<dbReference type="InterPro" id="IPR059179">
    <property type="entry name" value="MLKL-like_MCAfunc"/>
</dbReference>
<keyword evidence="3" id="KW-0808">Transferase</keyword>